<name>A0A820I3X7_9BILA</name>
<dbReference type="InterPro" id="IPR001969">
    <property type="entry name" value="Aspartic_peptidase_AS"/>
</dbReference>
<dbReference type="PROSITE" id="PS00141">
    <property type="entry name" value="ASP_PROTEASE"/>
    <property type="match status" value="1"/>
</dbReference>
<reference evidence="1" key="1">
    <citation type="submission" date="2021-02" db="EMBL/GenBank/DDBJ databases">
        <authorList>
            <person name="Nowell W R."/>
        </authorList>
    </citation>
    <scope>NUCLEOTIDE SEQUENCE</scope>
</reference>
<dbReference type="CDD" id="cd22744">
    <property type="entry name" value="OTU"/>
    <property type="match status" value="1"/>
</dbReference>
<evidence type="ECO:0000313" key="1">
    <source>
        <dbReference type="EMBL" id="CAF4301116.1"/>
    </source>
</evidence>
<dbReference type="AlphaFoldDB" id="A0A820I3X7"/>
<dbReference type="Proteomes" id="UP000663842">
    <property type="component" value="Unassembled WGS sequence"/>
</dbReference>
<accession>A0A820I3X7</accession>
<organism evidence="1 2">
    <name type="scientific">Rotaria magnacalcarata</name>
    <dbReference type="NCBI Taxonomy" id="392030"/>
    <lineage>
        <taxon>Eukaryota</taxon>
        <taxon>Metazoa</taxon>
        <taxon>Spiralia</taxon>
        <taxon>Gnathifera</taxon>
        <taxon>Rotifera</taxon>
        <taxon>Eurotatoria</taxon>
        <taxon>Bdelloidea</taxon>
        <taxon>Philodinida</taxon>
        <taxon>Philodinidae</taxon>
        <taxon>Rotaria</taxon>
    </lineage>
</organism>
<dbReference type="GO" id="GO:0006508">
    <property type="term" value="P:proteolysis"/>
    <property type="evidence" value="ECO:0007669"/>
    <property type="project" value="InterPro"/>
</dbReference>
<sequence length="391" mass="44467">MTELSWIKPSGEDLIEMRGKLYKEITTNAPKYGVDLNGKNKLVWKEYKASQTFVPMEFVQAFCKMYKYEAHVYFSDLRPFVIKPFKDNRNGVTEVIYLYLKGNNHYNLLSLDPKSDFEMLEGCNYAFNDITYKDKEVGKTNIIKNINIENTEEINLCDLGSNRDTTTKYNARVPYVRKTVDCSHLCPSNAILTVSEVQFGDSEKVYCCLLDTGSSINVLAHSVAYELKEQGLLTHVREENTRISGTGDAQITEMGILDNDPNYKIVNKINYNNPADYLTYRLDMKTLPTLNEGIEVVEGFAEDFEVNEMLGEILEKEAKGESLCPEELHLRDLASDPANNNTQPEIISSKLIINNCINSTPHCYVDNNKLIVLNDFKRNIKSGFDNKGNNG</sequence>
<dbReference type="GO" id="GO:0004190">
    <property type="term" value="F:aspartic-type endopeptidase activity"/>
    <property type="evidence" value="ECO:0007669"/>
    <property type="project" value="InterPro"/>
</dbReference>
<proteinExistence type="predicted"/>
<protein>
    <submittedName>
        <fullName evidence="1">Uncharacterized protein</fullName>
    </submittedName>
</protein>
<comment type="caution">
    <text evidence="1">The sequence shown here is derived from an EMBL/GenBank/DDBJ whole genome shotgun (WGS) entry which is preliminary data.</text>
</comment>
<gene>
    <name evidence="1" type="ORF">UXM345_LOCUS33415</name>
</gene>
<evidence type="ECO:0000313" key="2">
    <source>
        <dbReference type="Proteomes" id="UP000663842"/>
    </source>
</evidence>
<dbReference type="EMBL" id="CAJOBF010011081">
    <property type="protein sequence ID" value="CAF4301116.1"/>
    <property type="molecule type" value="Genomic_DNA"/>
</dbReference>